<feature type="transmembrane region" description="Helical" evidence="6">
    <location>
        <begin position="169"/>
        <end position="189"/>
    </location>
</feature>
<feature type="region of interest" description="Disordered" evidence="5">
    <location>
        <begin position="412"/>
        <end position="537"/>
    </location>
</feature>
<keyword evidence="4 6" id="KW-0472">Membrane</keyword>
<feature type="transmembrane region" description="Helical" evidence="6">
    <location>
        <begin position="226"/>
        <end position="242"/>
    </location>
</feature>
<evidence type="ECO:0000259" key="9">
    <source>
        <dbReference type="Pfam" id="PF13886"/>
    </source>
</evidence>
<dbReference type="GO" id="GO:0016020">
    <property type="term" value="C:membrane"/>
    <property type="evidence" value="ECO:0007669"/>
    <property type="project" value="UniProtKB-SubCell"/>
</dbReference>
<proteinExistence type="predicted"/>
<name>A0A9W9Q1D1_PENBR</name>
<comment type="caution">
    <text evidence="10">The sequence shown here is derived from an EMBL/GenBank/DDBJ whole genome shotgun (WGS) entry which is preliminary data.</text>
</comment>
<evidence type="ECO:0000256" key="3">
    <source>
        <dbReference type="ARBA" id="ARBA00022989"/>
    </source>
</evidence>
<feature type="region of interest" description="Disordered" evidence="5">
    <location>
        <begin position="869"/>
        <end position="1110"/>
    </location>
</feature>
<comment type="subcellular location">
    <subcellularLocation>
        <location evidence="1">Membrane</location>
        <topology evidence="1">Multi-pass membrane protein</topology>
    </subcellularLocation>
</comment>
<dbReference type="PANTHER" id="PTHR39469">
    <property type="entry name" value="CHROMOSOME 1, WHOLE GENOME SHOTGUN SEQUENCE"/>
    <property type="match status" value="1"/>
</dbReference>
<feature type="compositionally biased region" description="Basic and acidic residues" evidence="5">
    <location>
        <begin position="465"/>
        <end position="496"/>
    </location>
</feature>
<dbReference type="InterPro" id="IPR025256">
    <property type="entry name" value="TM7S3/TM198-like_dom"/>
</dbReference>
<feature type="domain" description="Golgin subfamily A member 7/ERF4" evidence="8">
    <location>
        <begin position="1420"/>
        <end position="1536"/>
    </location>
</feature>
<feature type="compositionally biased region" description="Low complexity" evidence="5">
    <location>
        <begin position="995"/>
        <end position="1013"/>
    </location>
</feature>
<keyword evidence="2 6" id="KW-0812">Transmembrane</keyword>
<feature type="compositionally biased region" description="Basic and acidic residues" evidence="5">
    <location>
        <begin position="663"/>
        <end position="677"/>
    </location>
</feature>
<reference evidence="10" key="2">
    <citation type="journal article" date="2023" name="IMA Fungus">
        <title>Comparative genomic study of the Penicillium genus elucidates a diverse pangenome and 15 lateral gene transfer events.</title>
        <authorList>
            <person name="Petersen C."/>
            <person name="Sorensen T."/>
            <person name="Nielsen M.R."/>
            <person name="Sondergaard T.E."/>
            <person name="Sorensen J.L."/>
            <person name="Fitzpatrick D.A."/>
            <person name="Frisvad J.C."/>
            <person name="Nielsen K.L."/>
        </authorList>
    </citation>
    <scope>NUCLEOTIDE SEQUENCE</scope>
    <source>
        <strain evidence="10">IBT 35673</strain>
    </source>
</reference>
<evidence type="ECO:0000256" key="4">
    <source>
        <dbReference type="ARBA" id="ARBA00023136"/>
    </source>
</evidence>
<feature type="compositionally biased region" description="Polar residues" evidence="5">
    <location>
        <begin position="1039"/>
        <end position="1050"/>
    </location>
</feature>
<feature type="region of interest" description="Disordered" evidence="5">
    <location>
        <begin position="1248"/>
        <end position="1319"/>
    </location>
</feature>
<feature type="signal peptide" evidence="7">
    <location>
        <begin position="1"/>
        <end position="20"/>
    </location>
</feature>
<dbReference type="InterPro" id="IPR019383">
    <property type="entry name" value="Golgin_A_7/ERF4"/>
</dbReference>
<feature type="region of interest" description="Disordered" evidence="5">
    <location>
        <begin position="1348"/>
        <end position="1384"/>
    </location>
</feature>
<protein>
    <recommendedName>
        <fullName evidence="12">Ras modification protein ERF4</fullName>
    </recommendedName>
</protein>
<dbReference type="Pfam" id="PF13886">
    <property type="entry name" value="TM7S3_TM198"/>
    <property type="match status" value="1"/>
</dbReference>
<feature type="compositionally biased region" description="Basic and acidic residues" evidence="5">
    <location>
        <begin position="1083"/>
        <end position="1095"/>
    </location>
</feature>
<feature type="transmembrane region" description="Helical" evidence="6">
    <location>
        <begin position="277"/>
        <end position="295"/>
    </location>
</feature>
<feature type="chain" id="PRO_5040840653" description="Ras modification protein ERF4" evidence="7">
    <location>
        <begin position="21"/>
        <end position="1567"/>
    </location>
</feature>
<feature type="compositionally biased region" description="Low complexity" evidence="5">
    <location>
        <begin position="447"/>
        <end position="456"/>
    </location>
</feature>
<feature type="domain" description="TM7S3/TM198-like" evidence="9">
    <location>
        <begin position="147"/>
        <end position="350"/>
    </location>
</feature>
<feature type="compositionally biased region" description="Basic and acidic residues" evidence="5">
    <location>
        <begin position="432"/>
        <end position="446"/>
    </location>
</feature>
<dbReference type="Pfam" id="PF10256">
    <property type="entry name" value="Erf4"/>
    <property type="match status" value="1"/>
</dbReference>
<evidence type="ECO:0000256" key="7">
    <source>
        <dbReference type="SAM" id="SignalP"/>
    </source>
</evidence>
<feature type="compositionally biased region" description="Low complexity" evidence="5">
    <location>
        <begin position="678"/>
        <end position="699"/>
    </location>
</feature>
<feature type="transmembrane region" description="Helical" evidence="6">
    <location>
        <begin position="142"/>
        <end position="162"/>
    </location>
</feature>
<evidence type="ECO:0008006" key="12">
    <source>
        <dbReference type="Google" id="ProtNLM"/>
    </source>
</evidence>
<reference evidence="10" key="1">
    <citation type="submission" date="2022-12" db="EMBL/GenBank/DDBJ databases">
        <authorList>
            <person name="Petersen C."/>
        </authorList>
    </citation>
    <scope>NUCLEOTIDE SEQUENCE</scope>
    <source>
        <strain evidence="10">IBT 35673</strain>
    </source>
</reference>
<feature type="compositionally biased region" description="Polar residues" evidence="5">
    <location>
        <begin position="1363"/>
        <end position="1384"/>
    </location>
</feature>
<evidence type="ECO:0000256" key="5">
    <source>
        <dbReference type="SAM" id="MobiDB-lite"/>
    </source>
</evidence>
<dbReference type="PANTHER" id="PTHR39469:SF1">
    <property type="entry name" value="DUF4203 DOMAIN-CONTAINING PROTEIN"/>
    <property type="match status" value="1"/>
</dbReference>
<feature type="region of interest" description="Disordered" evidence="5">
    <location>
        <begin position="33"/>
        <end position="133"/>
    </location>
</feature>
<evidence type="ECO:0000256" key="6">
    <source>
        <dbReference type="SAM" id="Phobius"/>
    </source>
</evidence>
<dbReference type="EMBL" id="JAPZBQ010000006">
    <property type="protein sequence ID" value="KAJ5322766.1"/>
    <property type="molecule type" value="Genomic_DNA"/>
</dbReference>
<evidence type="ECO:0000256" key="2">
    <source>
        <dbReference type="ARBA" id="ARBA00022692"/>
    </source>
</evidence>
<gene>
    <name evidence="10" type="ORF">N7452_011055</name>
</gene>
<evidence type="ECO:0000259" key="8">
    <source>
        <dbReference type="Pfam" id="PF10256"/>
    </source>
</evidence>
<feature type="compositionally biased region" description="Polar residues" evidence="5">
    <location>
        <begin position="970"/>
        <end position="992"/>
    </location>
</feature>
<keyword evidence="3 6" id="KW-1133">Transmembrane helix</keyword>
<feature type="compositionally biased region" description="Basic and acidic residues" evidence="5">
    <location>
        <begin position="1014"/>
        <end position="1027"/>
    </location>
</feature>
<keyword evidence="7" id="KW-0732">Signal</keyword>
<organism evidence="10 11">
    <name type="scientific">Penicillium brevicompactum</name>
    <dbReference type="NCBI Taxonomy" id="5074"/>
    <lineage>
        <taxon>Eukaryota</taxon>
        <taxon>Fungi</taxon>
        <taxon>Dikarya</taxon>
        <taxon>Ascomycota</taxon>
        <taxon>Pezizomycotina</taxon>
        <taxon>Eurotiomycetes</taxon>
        <taxon>Eurotiomycetidae</taxon>
        <taxon>Eurotiales</taxon>
        <taxon>Aspergillaceae</taxon>
        <taxon>Penicillium</taxon>
    </lineage>
</organism>
<feature type="region of interest" description="Disordered" evidence="5">
    <location>
        <begin position="571"/>
        <end position="764"/>
    </location>
</feature>
<feature type="compositionally biased region" description="Basic and acidic residues" evidence="5">
    <location>
        <begin position="587"/>
        <end position="603"/>
    </location>
</feature>
<feature type="compositionally biased region" description="Polar residues" evidence="5">
    <location>
        <begin position="613"/>
        <end position="623"/>
    </location>
</feature>
<accession>A0A9W9Q1D1</accession>
<evidence type="ECO:0000313" key="10">
    <source>
        <dbReference type="EMBL" id="KAJ5322766.1"/>
    </source>
</evidence>
<feature type="compositionally biased region" description="Basic and acidic residues" evidence="5">
    <location>
        <begin position="719"/>
        <end position="732"/>
    </location>
</feature>
<evidence type="ECO:0000256" key="1">
    <source>
        <dbReference type="ARBA" id="ARBA00004141"/>
    </source>
</evidence>
<evidence type="ECO:0000313" key="11">
    <source>
        <dbReference type="Proteomes" id="UP001147695"/>
    </source>
</evidence>
<feature type="transmembrane region" description="Helical" evidence="6">
    <location>
        <begin position="201"/>
        <end position="219"/>
    </location>
</feature>
<dbReference type="Proteomes" id="UP001147695">
    <property type="component" value="Unassembled WGS sequence"/>
</dbReference>
<sequence>MRWSTLVTLIISCLLLGAFAAPASGLARRDEIANTDGNQDGNQNANTATAENNASEASTTATQTDASITATEASTTAEATATGTHAVTTGATNATTTTSAPSATSTVPSLDGTTSSSSSDGADSQRPTYNGGLPITPKITPAFGVGGFILMALGAVLAFIGVRKQWVQIFLATGFLTALGVTVLIIYVMSPPVSNAVQGGYLVAVFFTGAVFGGLSLVFREICEGLGCLLGGFCLSMWFLALRPGGLLTESGPKAGMIIAFTVGFYSLSFSHYTRPYGLIGCTSFSGATALVLGIDCYSRAGLKEFWLYIWGLNKNVFPLRTDTYPVTRGIRVELAATIIVGILGVISQVRLWNVIKERRAKEEDIRKEQTRKIEEEDAEAGRRLEEKNIQERAEWELIYGNGKGADVKTASISETAVGDSRRGSDGFTSSENEKDGDIELKEVHSPDSSGSASGSEKNGTGENGNRELEAVPEESAEHDHANGDKEYGPETDPKGRRPATPVTHALGVARDDASENGAMVGSEVGSPRNTRFSGRDMTNRASMLSQEAVIVHDDANSSVQGVADDLHETSIGCPSVASDVQNPVEITEREIEPSEKSLEKEPQAAGVEVKSNVDSQAAQSEKPNVDESATIKQVAKDVSEEASVTPTAPQATSAENSSTDKPVAKDALESSEEPRSPETSVTDVAAEAVPAAAAAVAAGKTQEAKVEPTLQPLPLTDAKAESAKDNNESRPRTAGTSKPESIQEPIPEPVPEPVPEPKIEPPKVEPKVEVIKRLDATTVKALPEQTSRVIHSYRTNEWAKHLADADTPEWEPIVFDPEPELPELEEHHEAPAVVDVNSLLQTPLTAQPAPIVNRPEPQEIDQHQAAYISSMPSPEIPRSKTRTGAHGLTTKAMPPPLVRNESSAAIPMMRSSSGPTSPTQEQGLTSSRNASTPLLTITTPNEPKETEPSPRWSGPPPLLAVREDMVRNRMSSTSNRFDPWSSRNQSRQSLPDMSPIASPISPISPISPLSAPQERDEEYHTPHDEDNIPLSKRRAMLQRQTMQSPSAASLHSLEGHSPVQSPPSPSGDVNRSASRMAAWRQSVREEITQKRDVLHSPPISPVSPDKRNTWGSVQQMREASSTQLGNAIAEVDIVFAKRVFYAEPQIQLFLFSSYSITFVVLHVPSSLHGDYFRRSPSPNLTFKTASFKAYNSLSEPHSLTIPTPVEPPPSFVRAQRRQCVPGPPSLAILRPPAVRLANPVNHVPRITPISFPPQHSDESLPLAHGHSRDARPLLSVPERRRSRLTPSPSSLQVERSQGETESGRTSIALPPRHRRSELYSPAEMAAAFAGSAARDTENLRPPEAVHLTQVGTRQNDRPRHAPSQTSLRSQSQIASVPSHTGQPQADIAEELAWGPAHPCFPHYNPHVPIGSHEHLSTRVIRIRRDWMIQGDLAPTFSNLYPEILDPLLSEQEFRKVISTVNDGIIKAFDPFSLRNWFDGAMGLLTGWVWDDLNGPGTKSQLQYVEAWLEKWNRDVGSKDGVYIWSLRRTAYMSLDIQIPDPKVGIVPSEAASAPNTRPSTGIGAGA</sequence>
<feature type="compositionally biased region" description="Low complexity" evidence="5">
    <location>
        <begin position="42"/>
        <end position="124"/>
    </location>
</feature>
<feature type="compositionally biased region" description="Polar residues" evidence="5">
    <location>
        <begin position="911"/>
        <end position="942"/>
    </location>
</feature>
<feature type="compositionally biased region" description="Polar residues" evidence="5">
    <location>
        <begin position="643"/>
        <end position="661"/>
    </location>
</feature>